<reference evidence="2 3" key="1">
    <citation type="submission" date="2019-02" db="EMBL/GenBank/DDBJ databases">
        <title>Paracoccus subflavus sp. nov., isolated from marine sediment of the Pacific Ocean.</title>
        <authorList>
            <person name="Zhang G."/>
        </authorList>
    </citation>
    <scope>NUCLEOTIDE SEQUENCE [LARGE SCALE GENOMIC DNA]</scope>
    <source>
        <strain evidence="2 3">GY0581</strain>
    </source>
</reference>
<sequence length="79" mass="7989">MPRAASIHDDEPGKAGPRGYFAQARIGPIIGKPGHERPISCPDPALSGDLGRAEERAEALCHGPGPAGMGRGPKPLGGG</sequence>
<dbReference type="RefSeq" id="WP_130992177.1">
    <property type="nucleotide sequence ID" value="NZ_SISK01000016.1"/>
</dbReference>
<name>A0A4Q9FV86_9RHOB</name>
<feature type="compositionally biased region" description="Basic and acidic residues" evidence="1">
    <location>
        <begin position="1"/>
        <end position="13"/>
    </location>
</feature>
<evidence type="ECO:0000313" key="3">
    <source>
        <dbReference type="Proteomes" id="UP000293520"/>
    </source>
</evidence>
<dbReference type="OrthoDB" id="7181882at2"/>
<dbReference type="Proteomes" id="UP000293520">
    <property type="component" value="Unassembled WGS sequence"/>
</dbReference>
<evidence type="ECO:0000313" key="2">
    <source>
        <dbReference type="EMBL" id="TBN36780.1"/>
    </source>
</evidence>
<keyword evidence="3" id="KW-1185">Reference proteome</keyword>
<gene>
    <name evidence="2" type="ORF">EYE42_15285</name>
</gene>
<feature type="compositionally biased region" description="Gly residues" evidence="1">
    <location>
        <begin position="65"/>
        <end position="79"/>
    </location>
</feature>
<protein>
    <submittedName>
        <fullName evidence="2">Uncharacterized protein</fullName>
    </submittedName>
</protein>
<dbReference type="AlphaFoldDB" id="A0A4Q9FV86"/>
<evidence type="ECO:0000256" key="1">
    <source>
        <dbReference type="SAM" id="MobiDB-lite"/>
    </source>
</evidence>
<proteinExistence type="predicted"/>
<feature type="region of interest" description="Disordered" evidence="1">
    <location>
        <begin position="1"/>
        <end position="79"/>
    </location>
</feature>
<comment type="caution">
    <text evidence="2">The sequence shown here is derived from an EMBL/GenBank/DDBJ whole genome shotgun (WGS) entry which is preliminary data.</text>
</comment>
<accession>A0A4Q9FV86</accession>
<dbReference type="EMBL" id="SISK01000016">
    <property type="protein sequence ID" value="TBN36780.1"/>
    <property type="molecule type" value="Genomic_DNA"/>
</dbReference>
<organism evidence="2 3">
    <name type="scientific">Paracoccus subflavus</name>
    <dbReference type="NCBI Taxonomy" id="2528244"/>
    <lineage>
        <taxon>Bacteria</taxon>
        <taxon>Pseudomonadati</taxon>
        <taxon>Pseudomonadota</taxon>
        <taxon>Alphaproteobacteria</taxon>
        <taxon>Rhodobacterales</taxon>
        <taxon>Paracoccaceae</taxon>
        <taxon>Paracoccus</taxon>
    </lineage>
</organism>